<sequence length="79" mass="8315">MAPSRLEQEWYVVEVVSIAGAGAGPGGAVTRLRFMVDGWGVRQVAGEGRRTKTATDEAVGDRTSVGDTAASSAEYSRKQ</sequence>
<organism evidence="2 3">
    <name type="scientific">Byssothecium circinans</name>
    <dbReference type="NCBI Taxonomy" id="147558"/>
    <lineage>
        <taxon>Eukaryota</taxon>
        <taxon>Fungi</taxon>
        <taxon>Dikarya</taxon>
        <taxon>Ascomycota</taxon>
        <taxon>Pezizomycotina</taxon>
        <taxon>Dothideomycetes</taxon>
        <taxon>Pleosporomycetidae</taxon>
        <taxon>Pleosporales</taxon>
        <taxon>Massarineae</taxon>
        <taxon>Massarinaceae</taxon>
        <taxon>Byssothecium</taxon>
    </lineage>
</organism>
<accession>A0A6A5UJ68</accession>
<reference evidence="2" key="1">
    <citation type="journal article" date="2020" name="Stud. Mycol.">
        <title>101 Dothideomycetes genomes: a test case for predicting lifestyles and emergence of pathogens.</title>
        <authorList>
            <person name="Haridas S."/>
            <person name="Albert R."/>
            <person name="Binder M."/>
            <person name="Bloem J."/>
            <person name="Labutti K."/>
            <person name="Salamov A."/>
            <person name="Andreopoulos B."/>
            <person name="Baker S."/>
            <person name="Barry K."/>
            <person name="Bills G."/>
            <person name="Bluhm B."/>
            <person name="Cannon C."/>
            <person name="Castanera R."/>
            <person name="Culley D."/>
            <person name="Daum C."/>
            <person name="Ezra D."/>
            <person name="Gonzalez J."/>
            <person name="Henrissat B."/>
            <person name="Kuo A."/>
            <person name="Liang C."/>
            <person name="Lipzen A."/>
            <person name="Lutzoni F."/>
            <person name="Magnuson J."/>
            <person name="Mondo S."/>
            <person name="Nolan M."/>
            <person name="Ohm R."/>
            <person name="Pangilinan J."/>
            <person name="Park H.-J."/>
            <person name="Ramirez L."/>
            <person name="Alfaro M."/>
            <person name="Sun H."/>
            <person name="Tritt A."/>
            <person name="Yoshinaga Y."/>
            <person name="Zwiers L.-H."/>
            <person name="Turgeon B."/>
            <person name="Goodwin S."/>
            <person name="Spatafora J."/>
            <person name="Crous P."/>
            <person name="Grigoriev I."/>
        </authorList>
    </citation>
    <scope>NUCLEOTIDE SEQUENCE</scope>
    <source>
        <strain evidence="2">CBS 675.92</strain>
    </source>
</reference>
<evidence type="ECO:0000256" key="1">
    <source>
        <dbReference type="SAM" id="MobiDB-lite"/>
    </source>
</evidence>
<dbReference type="AlphaFoldDB" id="A0A6A5UJ68"/>
<feature type="compositionally biased region" description="Polar residues" evidence="1">
    <location>
        <begin position="65"/>
        <end position="79"/>
    </location>
</feature>
<feature type="region of interest" description="Disordered" evidence="1">
    <location>
        <begin position="46"/>
        <end position="79"/>
    </location>
</feature>
<dbReference type="EMBL" id="ML976978">
    <property type="protein sequence ID" value="KAF1962966.1"/>
    <property type="molecule type" value="Genomic_DNA"/>
</dbReference>
<gene>
    <name evidence="2" type="ORF">CC80DRAFT_101726</name>
</gene>
<evidence type="ECO:0000313" key="3">
    <source>
        <dbReference type="Proteomes" id="UP000800035"/>
    </source>
</evidence>
<dbReference type="Proteomes" id="UP000800035">
    <property type="component" value="Unassembled WGS sequence"/>
</dbReference>
<name>A0A6A5UJ68_9PLEO</name>
<keyword evidence="3" id="KW-1185">Reference proteome</keyword>
<proteinExistence type="predicted"/>
<evidence type="ECO:0000313" key="2">
    <source>
        <dbReference type="EMBL" id="KAF1962966.1"/>
    </source>
</evidence>
<protein>
    <submittedName>
        <fullName evidence="2">Uncharacterized protein</fullName>
    </submittedName>
</protein>